<accession>A0A0P6Y152</accession>
<dbReference type="Proteomes" id="UP000050277">
    <property type="component" value="Unassembled WGS sequence"/>
</dbReference>
<dbReference type="Pfam" id="PF00903">
    <property type="entry name" value="Glyoxalase"/>
    <property type="match status" value="1"/>
</dbReference>
<keyword evidence="3" id="KW-1185">Reference proteome</keyword>
<dbReference type="InterPro" id="IPR004360">
    <property type="entry name" value="Glyas_Fos-R_dOase_dom"/>
</dbReference>
<name>A0A0P6Y152_9CHLR</name>
<dbReference type="PROSITE" id="PS51819">
    <property type="entry name" value="VOC"/>
    <property type="match status" value="1"/>
</dbReference>
<gene>
    <name evidence="2" type="ORF">SE18_03540</name>
</gene>
<dbReference type="PANTHER" id="PTHR36113">
    <property type="entry name" value="LYASE, PUTATIVE-RELATED-RELATED"/>
    <property type="match status" value="1"/>
</dbReference>
<evidence type="ECO:0000313" key="2">
    <source>
        <dbReference type="EMBL" id="KPL91227.1"/>
    </source>
</evidence>
<dbReference type="CDD" id="cd06587">
    <property type="entry name" value="VOC"/>
    <property type="match status" value="1"/>
</dbReference>
<feature type="domain" description="VOC" evidence="1">
    <location>
        <begin position="2"/>
        <end position="116"/>
    </location>
</feature>
<dbReference type="InterPro" id="IPR037523">
    <property type="entry name" value="VOC_core"/>
</dbReference>
<reference evidence="2 3" key="1">
    <citation type="submission" date="2015-07" db="EMBL/GenBank/DDBJ databases">
        <title>Whole genome sequence of Herpetosiphon geysericola DSM 7119.</title>
        <authorList>
            <person name="Hemp J."/>
            <person name="Ward L.M."/>
            <person name="Pace L.A."/>
            <person name="Fischer W.W."/>
        </authorList>
    </citation>
    <scope>NUCLEOTIDE SEQUENCE [LARGE SCALE GENOMIC DNA]</scope>
    <source>
        <strain evidence="2 3">DSM 7119</strain>
    </source>
</reference>
<dbReference type="STRING" id="70996.SE18_03540"/>
<dbReference type="Gene3D" id="3.10.180.10">
    <property type="entry name" value="2,3-Dihydroxybiphenyl 1,2-Dioxygenase, domain 1"/>
    <property type="match status" value="1"/>
</dbReference>
<organism evidence="2 3">
    <name type="scientific">Herpetosiphon geysericola</name>
    <dbReference type="NCBI Taxonomy" id="70996"/>
    <lineage>
        <taxon>Bacteria</taxon>
        <taxon>Bacillati</taxon>
        <taxon>Chloroflexota</taxon>
        <taxon>Chloroflexia</taxon>
        <taxon>Herpetosiphonales</taxon>
        <taxon>Herpetosiphonaceae</taxon>
        <taxon>Herpetosiphon</taxon>
    </lineage>
</organism>
<evidence type="ECO:0000259" key="1">
    <source>
        <dbReference type="PROSITE" id="PS51819"/>
    </source>
</evidence>
<dbReference type="RefSeq" id="WP_054533041.1">
    <property type="nucleotide sequence ID" value="NZ_LGKP01000007.1"/>
</dbReference>
<protein>
    <recommendedName>
        <fullName evidence="1">VOC domain-containing protein</fullName>
    </recommendedName>
</protein>
<dbReference type="SUPFAM" id="SSF54593">
    <property type="entry name" value="Glyoxalase/Bleomycin resistance protein/Dihydroxybiphenyl dioxygenase"/>
    <property type="match status" value="1"/>
</dbReference>
<evidence type="ECO:0000313" key="3">
    <source>
        <dbReference type="Proteomes" id="UP000050277"/>
    </source>
</evidence>
<comment type="caution">
    <text evidence="2">The sequence shown here is derived from an EMBL/GenBank/DDBJ whole genome shotgun (WGS) entry which is preliminary data.</text>
</comment>
<dbReference type="OrthoDB" id="1270449at2"/>
<dbReference type="EMBL" id="LGKP01000007">
    <property type="protein sequence ID" value="KPL91227.1"/>
    <property type="molecule type" value="Genomic_DNA"/>
</dbReference>
<dbReference type="InterPro" id="IPR029068">
    <property type="entry name" value="Glyas_Bleomycin-R_OHBP_Dase"/>
</dbReference>
<dbReference type="PANTHER" id="PTHR36113:SF3">
    <property type="entry name" value="SLL5075 PROTEIN"/>
    <property type="match status" value="1"/>
</dbReference>
<proteinExistence type="predicted"/>
<dbReference type="InterPro" id="IPR051332">
    <property type="entry name" value="Fosfomycin_Res_Enzymes"/>
</dbReference>
<sequence length="117" mass="13121">MQLNHLNLIVSDLTVACDFFCRYFDFVVLATKGSRLAVLQGQAQFSFVLSQQNELPQYPAGFHVGFILESTAAVDQCFTRLQTEYAATIQQPHSMRGSYGFYFEVPSAILIEVSTLL</sequence>
<dbReference type="AlphaFoldDB" id="A0A0P6Y152"/>